<comment type="similarity">
    <text evidence="2">Belongs to the methyltransferase superfamily. HEN1 family.</text>
</comment>
<keyword evidence="6" id="KW-0949">S-adenosyl-L-methionine</keyword>
<dbReference type="AlphaFoldDB" id="A0A315VCD1"/>
<evidence type="ECO:0000256" key="1">
    <source>
        <dbReference type="ARBA" id="ARBA00001946"/>
    </source>
</evidence>
<evidence type="ECO:0000256" key="15">
    <source>
        <dbReference type="SAM" id="Phobius"/>
    </source>
</evidence>
<keyword evidence="10" id="KW-0943">RNA-mediated gene silencing</keyword>
<dbReference type="EMBL" id="NHOQ01001911">
    <property type="protein sequence ID" value="PWA21070.1"/>
    <property type="molecule type" value="Genomic_DNA"/>
</dbReference>
<dbReference type="Proteomes" id="UP000250572">
    <property type="component" value="Unassembled WGS sequence"/>
</dbReference>
<evidence type="ECO:0000256" key="14">
    <source>
        <dbReference type="SAM" id="MobiDB-lite"/>
    </source>
</evidence>
<comment type="cofactor">
    <cofactor evidence="1">
        <name>Mg(2+)</name>
        <dbReference type="ChEBI" id="CHEBI:18420"/>
    </cofactor>
</comment>
<keyword evidence="17" id="KW-1185">Reference proteome</keyword>
<sequence length="833" mass="91546">MDDLGVARHDGQKQDGQRDPAAVGVGSTIHDVAAEHVTGGVKDLIPGQIVVFALPQTESQLSEKHIENKGEWVQRDLPATSTGTSCSLPREMCSPNSSTICLWRRSFHPFPSLSAPPEVAQSQQGFRHFGHIWFAMSCSALVSGLGGSGLYLMIVTVLGLRGLGAEVHPLATATNRQLHKHRAAAVIAELQRRRPEEGFTVAGFEKSSEKGGQKRRDIKIRQIIRWCNKVTSWKEKYAKSMAVPITSPTGTCIRISSIHPSSSAAYPGSGRGGSSFRRKTQTSLPSHFHQLLRRNPKALPGQPSGGLLQAGRGGLLQVGLGGLLQGDALTLIREASRKHPDQMSQTSCSVALRGDVTSTQKAKLQTEHIAAGLDFSKITAEPQDTGPPGPGVPTPANCSGRKMNPMFTPPLHSQRHQFVIDFVRKKQPKKVADLGCGECKLLKQLRFQRNIELLVGVDITGAKIKKHMHRLAPLSTDHLQPTFDQLHIDLYQGSVTQRDARLRGFDLMTSIELIEHLTLPDLELFSSVVFGYMRPASVIVSTPNSEFNKLFPGLTGFRHSDHKALKVCLDYGYEVEITGVGEAPQEQQESVGFCSQIGVFQRLNVSPDRDEEEVFSYTLVYSVNYPTLRDNNTFTRVLVSEVLFWAERLKNRWMEETTGGTNCVLPHSQTEQQKPSACTDRLGCPGGGGGGGEELTVSLWINDQEESGIVNRFVVVPLAALWSFCPKIAELSGNVSNLRRFLMDQPQVKLSQDGSALLNQNRSTAMMRKMHQPSSVPIKLNQRKTGKQKFDLEKSVVVVRKSCSPWCSAPTGVKTSSHLTLNRTKVLFNQIET</sequence>
<evidence type="ECO:0000256" key="10">
    <source>
        <dbReference type="ARBA" id="ARBA00023158"/>
    </source>
</evidence>
<feature type="compositionally biased region" description="Basic and acidic residues" evidence="14">
    <location>
        <begin position="1"/>
        <end position="18"/>
    </location>
</feature>
<evidence type="ECO:0000313" key="16">
    <source>
        <dbReference type="EMBL" id="PWA21070.1"/>
    </source>
</evidence>
<keyword evidence="15" id="KW-1133">Transmembrane helix</keyword>
<name>A0A315VCD1_GAMAF</name>
<dbReference type="GO" id="GO:0005634">
    <property type="term" value="C:nucleus"/>
    <property type="evidence" value="ECO:0007669"/>
    <property type="project" value="TreeGrafter"/>
</dbReference>
<dbReference type="GO" id="GO:0046872">
    <property type="term" value="F:metal ion binding"/>
    <property type="evidence" value="ECO:0007669"/>
    <property type="project" value="UniProtKB-KW"/>
</dbReference>
<comment type="caution">
    <text evidence="16">The sequence shown here is derived from an EMBL/GenBank/DDBJ whole genome shotgun (WGS) entry which is preliminary data.</text>
</comment>
<evidence type="ECO:0000256" key="6">
    <source>
        <dbReference type="ARBA" id="ARBA00022691"/>
    </source>
</evidence>
<keyword evidence="15" id="KW-0472">Membrane</keyword>
<evidence type="ECO:0000256" key="8">
    <source>
        <dbReference type="ARBA" id="ARBA00022842"/>
    </source>
</evidence>
<keyword evidence="15" id="KW-0812">Transmembrane</keyword>
<evidence type="ECO:0000256" key="5">
    <source>
        <dbReference type="ARBA" id="ARBA00022679"/>
    </source>
</evidence>
<dbReference type="GO" id="GO:0005737">
    <property type="term" value="C:cytoplasm"/>
    <property type="evidence" value="ECO:0007669"/>
    <property type="project" value="TreeGrafter"/>
</dbReference>
<feature type="transmembrane region" description="Helical" evidence="15">
    <location>
        <begin position="132"/>
        <end position="154"/>
    </location>
</feature>
<organism evidence="16 17">
    <name type="scientific">Gambusia affinis</name>
    <name type="common">Western mosquitofish</name>
    <name type="synonym">Heterandria affinis</name>
    <dbReference type="NCBI Taxonomy" id="33528"/>
    <lineage>
        <taxon>Eukaryota</taxon>
        <taxon>Metazoa</taxon>
        <taxon>Chordata</taxon>
        <taxon>Craniata</taxon>
        <taxon>Vertebrata</taxon>
        <taxon>Euteleostomi</taxon>
        <taxon>Actinopterygii</taxon>
        <taxon>Neopterygii</taxon>
        <taxon>Teleostei</taxon>
        <taxon>Neoteleostei</taxon>
        <taxon>Acanthomorphata</taxon>
        <taxon>Ovalentaria</taxon>
        <taxon>Atherinomorphae</taxon>
        <taxon>Cyprinodontiformes</taxon>
        <taxon>Poeciliidae</taxon>
        <taxon>Poeciliinae</taxon>
        <taxon>Gambusia</taxon>
    </lineage>
</organism>
<dbReference type="SUPFAM" id="SSF53335">
    <property type="entry name" value="S-adenosyl-L-methionine-dependent methyltransferases"/>
    <property type="match status" value="1"/>
</dbReference>
<dbReference type="InterPro" id="IPR029063">
    <property type="entry name" value="SAM-dependent_MTases_sf"/>
</dbReference>
<dbReference type="GO" id="GO:0003723">
    <property type="term" value="F:RNA binding"/>
    <property type="evidence" value="ECO:0007669"/>
    <property type="project" value="UniProtKB-KW"/>
</dbReference>
<dbReference type="GO" id="GO:0030422">
    <property type="term" value="P:siRNA processing"/>
    <property type="evidence" value="ECO:0007669"/>
    <property type="project" value="TreeGrafter"/>
</dbReference>
<accession>A0A315VCD1</accession>
<dbReference type="PANTHER" id="PTHR21404:SF3">
    <property type="entry name" value="SMALL RNA 2'-O-METHYLTRANSFERASE"/>
    <property type="match status" value="1"/>
</dbReference>
<dbReference type="InterPro" id="IPR026610">
    <property type="entry name" value="Hen1"/>
</dbReference>
<dbReference type="EC" id="2.1.1.386" evidence="12"/>
<evidence type="ECO:0000256" key="12">
    <source>
        <dbReference type="ARBA" id="ARBA00035025"/>
    </source>
</evidence>
<protein>
    <recommendedName>
        <fullName evidence="3">Small RNA 2'-O-methyltransferase</fullName>
        <ecNumber evidence="12">2.1.1.386</ecNumber>
    </recommendedName>
    <alternativeName>
        <fullName evidence="11">HEN1 methyltransferase homolog 1</fullName>
    </alternativeName>
</protein>
<keyword evidence="9" id="KW-0694">RNA-binding</keyword>
<comment type="catalytic activity">
    <reaction evidence="13">
        <text>small RNA 3'-end nucleotide + S-adenosyl-L-methionine = small RNA 3'-end 2'-O-methylnucleotide + S-adenosyl-L-homocysteine + H(+)</text>
        <dbReference type="Rhea" id="RHEA:37887"/>
        <dbReference type="Rhea" id="RHEA-COMP:10415"/>
        <dbReference type="Rhea" id="RHEA-COMP:10416"/>
        <dbReference type="ChEBI" id="CHEBI:15378"/>
        <dbReference type="ChEBI" id="CHEBI:57856"/>
        <dbReference type="ChEBI" id="CHEBI:59789"/>
        <dbReference type="ChEBI" id="CHEBI:74896"/>
        <dbReference type="ChEBI" id="CHEBI:74898"/>
        <dbReference type="EC" id="2.1.1.386"/>
    </reaction>
</comment>
<proteinExistence type="inferred from homology"/>
<gene>
    <name evidence="16" type="ORF">CCH79_00009498</name>
</gene>
<dbReference type="STRING" id="33528.ENSGAFP00000015381"/>
<feature type="region of interest" description="Disordered" evidence="14">
    <location>
        <begin position="1"/>
        <end position="23"/>
    </location>
</feature>
<evidence type="ECO:0000313" key="17">
    <source>
        <dbReference type="Proteomes" id="UP000250572"/>
    </source>
</evidence>
<evidence type="ECO:0000256" key="9">
    <source>
        <dbReference type="ARBA" id="ARBA00022884"/>
    </source>
</evidence>
<reference evidence="16 17" key="1">
    <citation type="journal article" date="2018" name="G3 (Bethesda)">
        <title>A High-Quality Reference Genome for the Invasive Mosquitofish Gambusia affinis Using a Chicago Library.</title>
        <authorList>
            <person name="Hoffberg S.L."/>
            <person name="Troendle N.J."/>
            <person name="Glenn T.C."/>
            <person name="Mahmud O."/>
            <person name="Louha S."/>
            <person name="Chalopin D."/>
            <person name="Bennetzen J.L."/>
            <person name="Mauricio R."/>
        </authorList>
    </citation>
    <scope>NUCLEOTIDE SEQUENCE [LARGE SCALE GENOMIC DNA]</scope>
    <source>
        <strain evidence="16">NE01/NJP1002.9</strain>
        <tissue evidence="16">Muscle</tissue>
    </source>
</reference>
<evidence type="ECO:0000256" key="4">
    <source>
        <dbReference type="ARBA" id="ARBA00022603"/>
    </source>
</evidence>
<dbReference type="GO" id="GO:0001510">
    <property type="term" value="P:RNA methylation"/>
    <property type="evidence" value="ECO:0007669"/>
    <property type="project" value="InterPro"/>
</dbReference>
<evidence type="ECO:0000256" key="11">
    <source>
        <dbReference type="ARBA" id="ARBA00029981"/>
    </source>
</evidence>
<dbReference type="GO" id="GO:0034587">
    <property type="term" value="P:piRNA processing"/>
    <property type="evidence" value="ECO:0007669"/>
    <property type="project" value="TreeGrafter"/>
</dbReference>
<feature type="region of interest" description="Disordered" evidence="14">
    <location>
        <begin position="261"/>
        <end position="283"/>
    </location>
</feature>
<dbReference type="GO" id="GO:0090486">
    <property type="term" value="F:small RNA 2'-O-methyltransferase activity"/>
    <property type="evidence" value="ECO:0007669"/>
    <property type="project" value="UniProtKB-EC"/>
</dbReference>
<evidence type="ECO:0000256" key="2">
    <source>
        <dbReference type="ARBA" id="ARBA00009026"/>
    </source>
</evidence>
<dbReference type="Gene3D" id="3.40.50.150">
    <property type="entry name" value="Vaccinia Virus protein VP39"/>
    <property type="match status" value="1"/>
</dbReference>
<evidence type="ECO:0000256" key="3">
    <source>
        <dbReference type="ARBA" id="ARBA00021330"/>
    </source>
</evidence>
<keyword evidence="4" id="KW-0489">Methyltransferase</keyword>
<keyword evidence="8" id="KW-0460">Magnesium</keyword>
<dbReference type="PANTHER" id="PTHR21404">
    <property type="entry name" value="HEN1"/>
    <property type="match status" value="1"/>
</dbReference>
<keyword evidence="7" id="KW-0479">Metal-binding</keyword>
<evidence type="ECO:0000256" key="7">
    <source>
        <dbReference type="ARBA" id="ARBA00022723"/>
    </source>
</evidence>
<evidence type="ECO:0000256" key="13">
    <source>
        <dbReference type="ARBA" id="ARBA00048418"/>
    </source>
</evidence>
<keyword evidence="5" id="KW-0808">Transferase</keyword>